<dbReference type="InterPro" id="IPR004482">
    <property type="entry name" value="Mg_chelat-rel"/>
</dbReference>
<keyword evidence="6" id="KW-1185">Reference proteome</keyword>
<dbReference type="NCBIfam" id="TIGR00368">
    <property type="entry name" value="YifB family Mg chelatase-like AAA ATPase"/>
    <property type="match status" value="1"/>
</dbReference>
<evidence type="ECO:0000259" key="4">
    <source>
        <dbReference type="SMART" id="SM00382"/>
    </source>
</evidence>
<dbReference type="OrthoDB" id="9813147at2"/>
<dbReference type="Gene3D" id="3.30.230.10">
    <property type="match status" value="1"/>
</dbReference>
<dbReference type="SMART" id="SM00382">
    <property type="entry name" value="AAA"/>
    <property type="match status" value="1"/>
</dbReference>
<dbReference type="Proteomes" id="UP000199150">
    <property type="component" value="Unassembled WGS sequence"/>
</dbReference>
<dbReference type="InterPro" id="IPR045006">
    <property type="entry name" value="CHLI-like"/>
</dbReference>
<dbReference type="SUPFAM" id="SSF54211">
    <property type="entry name" value="Ribosomal protein S5 domain 2-like"/>
    <property type="match status" value="1"/>
</dbReference>
<keyword evidence="2" id="KW-0547">Nucleotide-binding</keyword>
<evidence type="ECO:0000256" key="2">
    <source>
        <dbReference type="ARBA" id="ARBA00022741"/>
    </source>
</evidence>
<dbReference type="Pfam" id="PF01078">
    <property type="entry name" value="Mg_chelatase"/>
    <property type="match status" value="1"/>
</dbReference>
<name>A0A1G4SZX5_9CAUL</name>
<reference evidence="6" key="1">
    <citation type="submission" date="2016-10" db="EMBL/GenBank/DDBJ databases">
        <authorList>
            <person name="Varghese N."/>
            <person name="Submissions S."/>
        </authorList>
    </citation>
    <scope>NUCLEOTIDE SEQUENCE [LARGE SCALE GENOMIC DNA]</scope>
    <source>
        <strain evidence="6">CGMCC 1.3431</strain>
    </source>
</reference>
<dbReference type="InterPro" id="IPR027417">
    <property type="entry name" value="P-loop_NTPase"/>
</dbReference>
<comment type="similarity">
    <text evidence="1">Belongs to the Mg-chelatase subunits D/I family. ComM subfamily.</text>
</comment>
<dbReference type="PRINTS" id="PR01657">
    <property type="entry name" value="MCMFAMILY"/>
</dbReference>
<organism evidence="5 6">
    <name type="scientific">Asticcacaulis taihuensis</name>
    <dbReference type="NCBI Taxonomy" id="260084"/>
    <lineage>
        <taxon>Bacteria</taxon>
        <taxon>Pseudomonadati</taxon>
        <taxon>Pseudomonadota</taxon>
        <taxon>Alphaproteobacteria</taxon>
        <taxon>Caulobacterales</taxon>
        <taxon>Caulobacteraceae</taxon>
        <taxon>Asticcacaulis</taxon>
    </lineage>
</organism>
<protein>
    <submittedName>
        <fullName evidence="5">Magnesium chelatase family protein</fullName>
    </submittedName>
</protein>
<dbReference type="Gene3D" id="3.40.50.300">
    <property type="entry name" value="P-loop containing nucleotide triphosphate hydrolases"/>
    <property type="match status" value="1"/>
</dbReference>
<dbReference type="AlphaFoldDB" id="A0A1G4SZX5"/>
<dbReference type="InterPro" id="IPR014721">
    <property type="entry name" value="Ribsml_uS5_D2-typ_fold_subgr"/>
</dbReference>
<feature type="domain" description="AAA+ ATPase" evidence="4">
    <location>
        <begin position="208"/>
        <end position="390"/>
    </location>
</feature>
<dbReference type="EMBL" id="FMTS01000006">
    <property type="protein sequence ID" value="SCW74724.1"/>
    <property type="molecule type" value="Genomic_DNA"/>
</dbReference>
<dbReference type="GO" id="GO:0003677">
    <property type="term" value="F:DNA binding"/>
    <property type="evidence" value="ECO:0007669"/>
    <property type="project" value="InterPro"/>
</dbReference>
<accession>A0A1G4SZX5</accession>
<dbReference type="InterPro" id="IPR001208">
    <property type="entry name" value="MCM_dom"/>
</dbReference>
<keyword evidence="3" id="KW-0067">ATP-binding</keyword>
<dbReference type="SUPFAM" id="SSF52540">
    <property type="entry name" value="P-loop containing nucleoside triphosphate hydrolases"/>
    <property type="match status" value="1"/>
</dbReference>
<dbReference type="InterPro" id="IPR020568">
    <property type="entry name" value="Ribosomal_Su5_D2-typ_SF"/>
</dbReference>
<dbReference type="Pfam" id="PF13541">
    <property type="entry name" value="ChlI"/>
    <property type="match status" value="1"/>
</dbReference>
<evidence type="ECO:0000313" key="6">
    <source>
        <dbReference type="Proteomes" id="UP000199150"/>
    </source>
</evidence>
<dbReference type="GO" id="GO:0005524">
    <property type="term" value="F:ATP binding"/>
    <property type="evidence" value="ECO:0007669"/>
    <property type="project" value="UniProtKB-KW"/>
</dbReference>
<proteinExistence type="inferred from homology"/>
<dbReference type="InterPro" id="IPR025158">
    <property type="entry name" value="Mg_chelat-rel_C"/>
</dbReference>
<dbReference type="STRING" id="260084.SAMN02927928_3076"/>
<dbReference type="InterPro" id="IPR003593">
    <property type="entry name" value="AAA+_ATPase"/>
</dbReference>
<evidence type="ECO:0000313" key="5">
    <source>
        <dbReference type="EMBL" id="SCW74724.1"/>
    </source>
</evidence>
<dbReference type="PANTHER" id="PTHR32039:SF7">
    <property type="entry name" value="COMPETENCE PROTEIN COMM"/>
    <property type="match status" value="1"/>
</dbReference>
<dbReference type="InterPro" id="IPR000523">
    <property type="entry name" value="Mg_chelatse_chII-like_cat_dom"/>
</dbReference>
<dbReference type="Pfam" id="PF13335">
    <property type="entry name" value="Mg_chelatase_C"/>
    <property type="match status" value="1"/>
</dbReference>
<gene>
    <name evidence="5" type="ORF">SAMN02927928_3076</name>
</gene>
<dbReference type="RefSeq" id="WP_090649804.1">
    <property type="nucleotide sequence ID" value="NZ_CBCRYE010000005.1"/>
</dbReference>
<evidence type="ECO:0000256" key="1">
    <source>
        <dbReference type="ARBA" id="ARBA00006354"/>
    </source>
</evidence>
<evidence type="ECO:0000256" key="3">
    <source>
        <dbReference type="ARBA" id="ARBA00022840"/>
    </source>
</evidence>
<dbReference type="PANTHER" id="PTHR32039">
    <property type="entry name" value="MAGNESIUM-CHELATASE SUBUNIT CHLI"/>
    <property type="match status" value="1"/>
</dbReference>
<sequence>MPARITTVAFEGAEARRVEAEVVLTNGHISFHVVGLGDKAVAESRERVRGAFAGMGLSLPGKRIVAALSPADLPKEGSHFDLPIALALMTVMGIIPEDALTNYVCVGELMLDGRIAAISGALPAAIAASEFGMGLICPADNGAEAAWAGDVNILAPASLIALINHFKGHAVLSPPVPGEVKASAKPLDLNEVKGQEVPKRALEIAAAGGHNLLFVGPPGSGKSMLAQRLPGILPPLTSRELLETSQVWSMAGLIAKGELTRERPFRAPHHSASMAALTGGGMRAKPGEVSLAHNGVLFLDELPEFSPQALDSLRQPLETNEIIVARANHHVKYPARVQLVAAMNPCRCGYGGVGKGACGKAPRCIRDYQGRVSGPLMDRIDLQIDVPPVTAMDMALPAPAEGSKEVAARVSAAREIQLDRARRLDLATDNGLNATAYGAGLEHICALDDSAKALLTQAAQQTGLSARGWTRTLRLARTIADLEQSGPVLRRHIAEALVYRRTATTDDQVEARMQGRVVS</sequence>